<dbReference type="FunFam" id="3.40.30.10:FF:000142">
    <property type="entry name" value="Elongation factor 1 gamma"/>
    <property type="match status" value="1"/>
</dbReference>
<comment type="similarity">
    <text evidence="1 2">Belongs to the GST superfamily.</text>
</comment>
<dbReference type="InterPro" id="IPR036249">
    <property type="entry name" value="Thioredoxin-like_sf"/>
</dbReference>
<sequence length="222" mass="24289">MAPFGRIYSYPNNFRVQRAQALAAMNGLELELVPGYQHGVTNRTPEFLAKFPLGKVPAFESADGSLLLTEGHAIARYVAESGPRAAQLVGADAATRALVEQWACFSEQELAANLIPPLLMCLLKVVPFDQARYDQCLGALERALKRLDLALQGGRKFLVGEQITLADVMVAGVLVPLARNLMDSEMRKGVPHVEAYLKAVMEVPEMKQAFGTVEFCETRVKA</sequence>
<evidence type="ECO:0000259" key="3">
    <source>
        <dbReference type="PROSITE" id="PS50404"/>
    </source>
</evidence>
<accession>A0A446BP87</accession>
<dbReference type="InterPro" id="IPR010987">
    <property type="entry name" value="Glutathione-S-Trfase_C-like"/>
</dbReference>
<reference evidence="5 6" key="1">
    <citation type="submission" date="2018-04" db="EMBL/GenBank/DDBJ databases">
        <authorList>
            <person name="Huttner S."/>
            <person name="Dainat J."/>
        </authorList>
    </citation>
    <scope>NUCLEOTIDE SEQUENCE [LARGE SCALE GENOMIC DNA]</scope>
</reference>
<evidence type="ECO:0000256" key="1">
    <source>
        <dbReference type="ARBA" id="ARBA00007409"/>
    </source>
</evidence>
<dbReference type="InterPro" id="IPR004046">
    <property type="entry name" value="GST_C"/>
</dbReference>
<dbReference type="SUPFAM" id="SSF47616">
    <property type="entry name" value="GST C-terminal domain-like"/>
    <property type="match status" value="1"/>
</dbReference>
<dbReference type="InterPro" id="IPR040079">
    <property type="entry name" value="Glutathione_S-Trfase"/>
</dbReference>
<dbReference type="EMBL" id="OUUZ01000013">
    <property type="protein sequence ID" value="SPQ24307.1"/>
    <property type="molecule type" value="Genomic_DNA"/>
</dbReference>
<dbReference type="PANTHER" id="PTHR43986">
    <property type="entry name" value="ELONGATION FACTOR 1-GAMMA"/>
    <property type="match status" value="1"/>
</dbReference>
<dbReference type="SUPFAM" id="SSF52833">
    <property type="entry name" value="Thioredoxin-like"/>
    <property type="match status" value="1"/>
</dbReference>
<dbReference type="Gene3D" id="1.20.1050.10">
    <property type="match status" value="1"/>
</dbReference>
<dbReference type="PROSITE" id="PS50405">
    <property type="entry name" value="GST_CTER"/>
    <property type="match status" value="1"/>
</dbReference>
<dbReference type="Gene3D" id="3.40.30.10">
    <property type="entry name" value="Glutaredoxin"/>
    <property type="match status" value="1"/>
</dbReference>
<dbReference type="PROSITE" id="PS50404">
    <property type="entry name" value="GST_NTER"/>
    <property type="match status" value="1"/>
</dbReference>
<dbReference type="InterPro" id="IPR050802">
    <property type="entry name" value="EF-GSTs"/>
</dbReference>
<dbReference type="PANTHER" id="PTHR43986:SF10">
    <property type="entry name" value="ELONGATION FACTOR EEF-1B GAMMA SUBUNIT, PUTATIVE (AFU_ORTHOLOGUE AFUA_1G17120)-RELATED"/>
    <property type="match status" value="1"/>
</dbReference>
<protein>
    <submittedName>
        <fullName evidence="5">5370e870-9910-48fb-8ab6-3c8e58b967c5</fullName>
    </submittedName>
</protein>
<dbReference type="CDD" id="cd03044">
    <property type="entry name" value="GST_N_EF1Bgamma"/>
    <property type="match status" value="1"/>
</dbReference>
<proteinExistence type="inferred from homology"/>
<dbReference type="SFLD" id="SFLDG00358">
    <property type="entry name" value="Main_(cytGST)"/>
    <property type="match status" value="1"/>
</dbReference>
<organism evidence="5 6">
    <name type="scientific">Thermothielavioides terrestris</name>
    <dbReference type="NCBI Taxonomy" id="2587410"/>
    <lineage>
        <taxon>Eukaryota</taxon>
        <taxon>Fungi</taxon>
        <taxon>Dikarya</taxon>
        <taxon>Ascomycota</taxon>
        <taxon>Pezizomycotina</taxon>
        <taxon>Sordariomycetes</taxon>
        <taxon>Sordariomycetidae</taxon>
        <taxon>Sordariales</taxon>
        <taxon>Chaetomiaceae</taxon>
        <taxon>Thermothielavioides</taxon>
    </lineage>
</organism>
<dbReference type="Proteomes" id="UP000289323">
    <property type="component" value="Unassembled WGS sequence"/>
</dbReference>
<name>A0A446BP87_9PEZI</name>
<evidence type="ECO:0000313" key="6">
    <source>
        <dbReference type="Proteomes" id="UP000289323"/>
    </source>
</evidence>
<dbReference type="GO" id="GO:0005737">
    <property type="term" value="C:cytoplasm"/>
    <property type="evidence" value="ECO:0007669"/>
    <property type="project" value="TreeGrafter"/>
</dbReference>
<dbReference type="InterPro" id="IPR004045">
    <property type="entry name" value="Glutathione_S-Trfase_N"/>
</dbReference>
<dbReference type="Pfam" id="PF02798">
    <property type="entry name" value="GST_N"/>
    <property type="match status" value="1"/>
</dbReference>
<gene>
    <name evidence="5" type="ORF">TT172_LOCUS6726</name>
</gene>
<feature type="domain" description="GST C-terminal" evidence="4">
    <location>
        <begin position="92"/>
        <end position="220"/>
    </location>
</feature>
<feature type="domain" description="GST N-terminal" evidence="3">
    <location>
        <begin position="3"/>
        <end position="86"/>
    </location>
</feature>
<dbReference type="GO" id="GO:0006414">
    <property type="term" value="P:translational elongation"/>
    <property type="evidence" value="ECO:0007669"/>
    <property type="project" value="TreeGrafter"/>
</dbReference>
<dbReference type="SFLD" id="SFLDS00019">
    <property type="entry name" value="Glutathione_Transferase_(cytos"/>
    <property type="match status" value="1"/>
</dbReference>
<dbReference type="CDD" id="cd03181">
    <property type="entry name" value="GST_C_EF1Bgamma_like"/>
    <property type="match status" value="1"/>
</dbReference>
<evidence type="ECO:0000256" key="2">
    <source>
        <dbReference type="RuleBase" id="RU003494"/>
    </source>
</evidence>
<dbReference type="GO" id="GO:0005634">
    <property type="term" value="C:nucleus"/>
    <property type="evidence" value="ECO:0007669"/>
    <property type="project" value="TreeGrafter"/>
</dbReference>
<evidence type="ECO:0000313" key="5">
    <source>
        <dbReference type="EMBL" id="SPQ24307.1"/>
    </source>
</evidence>
<dbReference type="Pfam" id="PF00043">
    <property type="entry name" value="GST_C"/>
    <property type="match status" value="1"/>
</dbReference>
<evidence type="ECO:0000259" key="4">
    <source>
        <dbReference type="PROSITE" id="PS50405"/>
    </source>
</evidence>
<dbReference type="InterPro" id="IPR036282">
    <property type="entry name" value="Glutathione-S-Trfase_C_sf"/>
</dbReference>
<dbReference type="AlphaFoldDB" id="A0A446BP87"/>